<evidence type="ECO:0000256" key="3">
    <source>
        <dbReference type="ARBA" id="ARBA00022771"/>
    </source>
</evidence>
<comment type="similarity">
    <text evidence="7">Belongs to the RecR family.</text>
</comment>
<dbReference type="GO" id="GO:0008270">
    <property type="term" value="F:zinc ion binding"/>
    <property type="evidence" value="ECO:0007669"/>
    <property type="project" value="UniProtKB-KW"/>
</dbReference>
<keyword evidence="2 7" id="KW-0227">DNA damage</keyword>
<feature type="domain" description="Toprim" evidence="8">
    <location>
        <begin position="79"/>
        <end position="177"/>
    </location>
</feature>
<keyword evidence="1 7" id="KW-0479">Metal-binding</keyword>
<evidence type="ECO:0000256" key="2">
    <source>
        <dbReference type="ARBA" id="ARBA00022763"/>
    </source>
</evidence>
<organism evidence="9 10">
    <name type="scientific">Candidatus Jorgensenbacteria bacterium GW2011_GWB1_50_10</name>
    <dbReference type="NCBI Taxonomy" id="1618665"/>
    <lineage>
        <taxon>Bacteria</taxon>
        <taxon>Candidatus Joergenseniibacteriota</taxon>
    </lineage>
</organism>
<dbReference type="Pfam" id="PF13662">
    <property type="entry name" value="Toprim_4"/>
    <property type="match status" value="1"/>
</dbReference>
<evidence type="ECO:0000256" key="6">
    <source>
        <dbReference type="ARBA" id="ARBA00023204"/>
    </source>
</evidence>
<sequence length="198" mass="21932">MLPEPIRKFIDAFSRLPSIGPRLATRLAFFLSGLDKNNLKELEDAFAGLKKIGRCPNCFFIKSGGHLCGICADPRREKNVIAIVEKETDLISLEKARVFRGNYLVLGELAESGTLTSVEKLRLEHLKERIKKELGDKAKEIIIALSPSTLGDFTAELIKNEFAGMSEKITRLGRGIPTGGEIEFADEETLKSALESRN</sequence>
<gene>
    <name evidence="7" type="primary">recR</name>
    <name evidence="9" type="ORF">UY55_C0001G0179</name>
</gene>
<keyword evidence="5 7" id="KW-0233">DNA recombination</keyword>
<dbReference type="EMBL" id="LCQK01000001">
    <property type="protein sequence ID" value="KKW15425.1"/>
    <property type="molecule type" value="Genomic_DNA"/>
</dbReference>
<dbReference type="InterPro" id="IPR023627">
    <property type="entry name" value="Rcmb_RecR"/>
</dbReference>
<dbReference type="PROSITE" id="PS50880">
    <property type="entry name" value="TOPRIM"/>
    <property type="match status" value="1"/>
</dbReference>
<dbReference type="Pfam" id="PF21176">
    <property type="entry name" value="RecR_HhH"/>
    <property type="match status" value="1"/>
</dbReference>
<proteinExistence type="inferred from homology"/>
<dbReference type="Gene3D" id="1.10.8.420">
    <property type="entry name" value="RecR Domain 1"/>
    <property type="match status" value="1"/>
</dbReference>
<protein>
    <recommendedName>
        <fullName evidence="7">Recombination protein RecR</fullName>
    </recommendedName>
</protein>
<evidence type="ECO:0000313" key="9">
    <source>
        <dbReference type="EMBL" id="KKW15425.1"/>
    </source>
</evidence>
<dbReference type="PANTHER" id="PTHR30446">
    <property type="entry name" value="RECOMBINATION PROTEIN RECR"/>
    <property type="match status" value="1"/>
</dbReference>
<evidence type="ECO:0000313" key="10">
    <source>
        <dbReference type="Proteomes" id="UP000034224"/>
    </source>
</evidence>
<dbReference type="SUPFAM" id="SSF111304">
    <property type="entry name" value="Recombination protein RecR"/>
    <property type="match status" value="1"/>
</dbReference>
<dbReference type="InterPro" id="IPR006171">
    <property type="entry name" value="TOPRIM_dom"/>
</dbReference>
<evidence type="ECO:0000256" key="5">
    <source>
        <dbReference type="ARBA" id="ARBA00023172"/>
    </source>
</evidence>
<dbReference type="GO" id="GO:0006281">
    <property type="term" value="P:DNA repair"/>
    <property type="evidence" value="ECO:0007669"/>
    <property type="project" value="UniProtKB-UniRule"/>
</dbReference>
<keyword evidence="6 7" id="KW-0234">DNA repair</keyword>
<comment type="caution">
    <text evidence="7">Lacks conserved residue(s) required for the propagation of feature annotation.</text>
</comment>
<dbReference type="AlphaFoldDB" id="A0A0G1W9Y7"/>
<comment type="function">
    <text evidence="7">May play a role in DNA repair. It seems to be involved in an RecBC-independent recombinational process of DNA repair. It may act with RecF and RecO.</text>
</comment>
<dbReference type="HAMAP" id="MF_00017">
    <property type="entry name" value="RecR"/>
    <property type="match status" value="1"/>
</dbReference>
<comment type="caution">
    <text evidence="9">The sequence shown here is derived from an EMBL/GenBank/DDBJ whole genome shotgun (WGS) entry which is preliminary data.</text>
</comment>
<dbReference type="GO" id="GO:0003677">
    <property type="term" value="F:DNA binding"/>
    <property type="evidence" value="ECO:0007669"/>
    <property type="project" value="UniProtKB-UniRule"/>
</dbReference>
<dbReference type="Pfam" id="PF21175">
    <property type="entry name" value="RecR_C"/>
    <property type="match status" value="1"/>
</dbReference>
<dbReference type="Gene3D" id="3.40.1360.10">
    <property type="match status" value="1"/>
</dbReference>
<evidence type="ECO:0000259" key="8">
    <source>
        <dbReference type="PROSITE" id="PS50880"/>
    </source>
</evidence>
<dbReference type="STRING" id="1618665.UY55_C0001G0179"/>
<evidence type="ECO:0000256" key="7">
    <source>
        <dbReference type="HAMAP-Rule" id="MF_00017"/>
    </source>
</evidence>
<keyword evidence="3 7" id="KW-0863">Zinc-finger</keyword>
<dbReference type="PANTHER" id="PTHR30446:SF0">
    <property type="entry name" value="RECOMBINATION PROTEIN RECR"/>
    <property type="match status" value="1"/>
</dbReference>
<dbReference type="GO" id="GO:0006310">
    <property type="term" value="P:DNA recombination"/>
    <property type="evidence" value="ECO:0007669"/>
    <property type="project" value="UniProtKB-UniRule"/>
</dbReference>
<name>A0A0G1W9Y7_9BACT</name>
<accession>A0A0G1W9Y7</accession>
<dbReference type="Proteomes" id="UP000034224">
    <property type="component" value="Unassembled WGS sequence"/>
</dbReference>
<evidence type="ECO:0000256" key="4">
    <source>
        <dbReference type="ARBA" id="ARBA00022833"/>
    </source>
</evidence>
<evidence type="ECO:0000256" key="1">
    <source>
        <dbReference type="ARBA" id="ARBA00022723"/>
    </source>
</evidence>
<keyword evidence="4 7" id="KW-0862">Zinc</keyword>
<reference evidence="9 10" key="1">
    <citation type="journal article" date="2015" name="Nature">
        <title>rRNA introns, odd ribosomes, and small enigmatic genomes across a large radiation of phyla.</title>
        <authorList>
            <person name="Brown C.T."/>
            <person name="Hug L.A."/>
            <person name="Thomas B.C."/>
            <person name="Sharon I."/>
            <person name="Castelle C.J."/>
            <person name="Singh A."/>
            <person name="Wilkins M.J."/>
            <person name="Williams K.H."/>
            <person name="Banfield J.F."/>
        </authorList>
    </citation>
    <scope>NUCLEOTIDE SEQUENCE [LARGE SCALE GENOMIC DNA]</scope>
</reference>
<dbReference type="InterPro" id="IPR000093">
    <property type="entry name" value="DNA_Rcmb_RecR"/>
</dbReference>